<feature type="signal peptide" evidence="1">
    <location>
        <begin position="1"/>
        <end position="20"/>
    </location>
</feature>
<protein>
    <submittedName>
        <fullName evidence="2">DUF481 domain-containing protein</fullName>
    </submittedName>
</protein>
<dbReference type="AlphaFoldDB" id="A0A5R9IML1"/>
<proteinExistence type="predicted"/>
<dbReference type="OrthoDB" id="6399037at2"/>
<comment type="caution">
    <text evidence="2">The sequence shown here is derived from an EMBL/GenBank/DDBJ whole genome shotgun (WGS) entry which is preliminary data.</text>
</comment>
<name>A0A5R9IML1_9GAMM</name>
<organism evidence="2 3">
    <name type="scientific">Thalassotalea litorea</name>
    <dbReference type="NCBI Taxonomy" id="2020715"/>
    <lineage>
        <taxon>Bacteria</taxon>
        <taxon>Pseudomonadati</taxon>
        <taxon>Pseudomonadota</taxon>
        <taxon>Gammaproteobacteria</taxon>
        <taxon>Alteromonadales</taxon>
        <taxon>Colwelliaceae</taxon>
        <taxon>Thalassotalea</taxon>
    </lineage>
</organism>
<sequence length="204" mass="24182">MKRVLLCLLLLALMVSFSVAAVESQVDNRDIQLFIGYERQHPLSQDVDFDGPVLGLVFPVSKRWFIYSEASFQSDSIRNNDFELNRQQITLGYKFWDQGNSFWQVELGTIREQFEQQIADFSGQDSDTGYLGKLGWHYLFNDRHQFAIQLQGHLLYETNRYLVHNQYRYQVNQDWSVGARFSLGYDETFQHDLNEYRLHIAYHF</sequence>
<evidence type="ECO:0000313" key="3">
    <source>
        <dbReference type="Proteomes" id="UP000307790"/>
    </source>
</evidence>
<reference evidence="2 3" key="1">
    <citation type="submission" date="2019-05" db="EMBL/GenBank/DDBJ databases">
        <title>Genome sequences of Thalassotalea litorea 1K03283.</title>
        <authorList>
            <person name="Zhang D."/>
        </authorList>
    </citation>
    <scope>NUCLEOTIDE SEQUENCE [LARGE SCALE GENOMIC DNA]</scope>
    <source>
        <strain evidence="2 3">MCCC 1K03283</strain>
    </source>
</reference>
<evidence type="ECO:0000256" key="1">
    <source>
        <dbReference type="SAM" id="SignalP"/>
    </source>
</evidence>
<keyword evidence="3" id="KW-1185">Reference proteome</keyword>
<accession>A0A5R9IML1</accession>
<dbReference type="EMBL" id="VCBC01000004">
    <property type="protein sequence ID" value="TLU66770.1"/>
    <property type="molecule type" value="Genomic_DNA"/>
</dbReference>
<dbReference type="Pfam" id="PF04338">
    <property type="entry name" value="DUF481"/>
    <property type="match status" value="1"/>
</dbReference>
<keyword evidence="1" id="KW-0732">Signal</keyword>
<gene>
    <name evidence="2" type="ORF">FE810_04480</name>
</gene>
<dbReference type="InterPro" id="IPR007433">
    <property type="entry name" value="DUF481"/>
</dbReference>
<feature type="chain" id="PRO_5024325888" evidence="1">
    <location>
        <begin position="21"/>
        <end position="204"/>
    </location>
</feature>
<dbReference type="RefSeq" id="WP_138318835.1">
    <property type="nucleotide sequence ID" value="NZ_VCBC01000004.1"/>
</dbReference>
<evidence type="ECO:0000313" key="2">
    <source>
        <dbReference type="EMBL" id="TLU66770.1"/>
    </source>
</evidence>
<dbReference type="Proteomes" id="UP000307790">
    <property type="component" value="Unassembled WGS sequence"/>
</dbReference>